<evidence type="ECO:0000256" key="2">
    <source>
        <dbReference type="ARBA" id="ARBA00022723"/>
    </source>
</evidence>
<dbReference type="GO" id="GO:0046872">
    <property type="term" value="F:metal ion binding"/>
    <property type="evidence" value="ECO:0007669"/>
    <property type="project" value="UniProtKB-KW"/>
</dbReference>
<dbReference type="CDD" id="cd13913">
    <property type="entry name" value="ba3_CcO_II_C"/>
    <property type="match status" value="1"/>
</dbReference>
<evidence type="ECO:0000259" key="4">
    <source>
        <dbReference type="PROSITE" id="PS50857"/>
    </source>
</evidence>
<dbReference type="PROSITE" id="PS00078">
    <property type="entry name" value="COX2"/>
    <property type="match status" value="1"/>
</dbReference>
<dbReference type="InterPro" id="IPR008972">
    <property type="entry name" value="Cupredoxin"/>
</dbReference>
<comment type="subcellular location">
    <subcellularLocation>
        <location evidence="1">Cell envelope</location>
    </subcellularLocation>
</comment>
<feature type="domain" description="Cytochrome oxidase subunit II copper A binding" evidence="4">
    <location>
        <begin position="67"/>
        <end position="170"/>
    </location>
</feature>
<gene>
    <name evidence="5" type="ORF">ACFR9U_10245</name>
</gene>
<dbReference type="RefSeq" id="WP_247373766.1">
    <property type="nucleotide sequence ID" value="NZ_JALLGV010000001.1"/>
</dbReference>
<evidence type="ECO:0000313" key="5">
    <source>
        <dbReference type="EMBL" id="MFD1587366.1"/>
    </source>
</evidence>
<dbReference type="Proteomes" id="UP001597119">
    <property type="component" value="Unassembled WGS sequence"/>
</dbReference>
<keyword evidence="2" id="KW-0479">Metal-binding</keyword>
<dbReference type="InterPro" id="IPR034214">
    <property type="entry name" value="Ba3_CcO_II_C"/>
</dbReference>
<protein>
    <submittedName>
        <fullName evidence="5">Cytochrome c oxidase subunit II</fullName>
    </submittedName>
</protein>
<dbReference type="InterPro" id="IPR002429">
    <property type="entry name" value="CcO_II-like_C"/>
</dbReference>
<accession>A0ABD6CAG8</accession>
<dbReference type="PROSITE" id="PS50857">
    <property type="entry name" value="COX2_CUA"/>
    <property type="match status" value="1"/>
</dbReference>
<name>A0ABD6CAG8_9EURY</name>
<reference evidence="5 6" key="1">
    <citation type="journal article" date="2019" name="Int. J. Syst. Evol. Microbiol.">
        <title>The Global Catalogue of Microorganisms (GCM) 10K type strain sequencing project: providing services to taxonomists for standard genome sequencing and annotation.</title>
        <authorList>
            <consortium name="The Broad Institute Genomics Platform"/>
            <consortium name="The Broad Institute Genome Sequencing Center for Infectious Disease"/>
            <person name="Wu L."/>
            <person name="Ma J."/>
        </authorList>
    </citation>
    <scope>NUCLEOTIDE SEQUENCE [LARGE SCALE GENOMIC DNA]</scope>
    <source>
        <strain evidence="5 6">CGMCC 1.12125</strain>
    </source>
</reference>
<dbReference type="PANTHER" id="PTHR42838">
    <property type="entry name" value="CYTOCHROME C OXIDASE SUBUNIT II"/>
    <property type="match status" value="1"/>
</dbReference>
<proteinExistence type="predicted"/>
<sequence>MEIHRYEKGWLFVALLFIVGLVATVVYGAVVAGVDMVGDRGGALANPQDPTESPDFRDPGVYCNDDRSSCDVYVLARRFFFQPGTAQPIRVPAGSNVTFHLTSPDVLHGFEVVGTNVNVMAVPGQSAVFSVTFDDTGEYDVVCNEYCGSGHHTMEGRIEVVPPSEYEEED</sequence>
<keyword evidence="3" id="KW-0186">Copper</keyword>
<evidence type="ECO:0000256" key="1">
    <source>
        <dbReference type="ARBA" id="ARBA00004196"/>
    </source>
</evidence>
<dbReference type="Pfam" id="PF00116">
    <property type="entry name" value="COX2"/>
    <property type="match status" value="1"/>
</dbReference>
<dbReference type="EMBL" id="JBHUDJ010000003">
    <property type="protein sequence ID" value="MFD1587366.1"/>
    <property type="molecule type" value="Genomic_DNA"/>
</dbReference>
<dbReference type="SUPFAM" id="SSF49503">
    <property type="entry name" value="Cupredoxins"/>
    <property type="match status" value="1"/>
</dbReference>
<dbReference type="Gene3D" id="2.60.40.420">
    <property type="entry name" value="Cupredoxins - blue copper proteins"/>
    <property type="match status" value="1"/>
</dbReference>
<dbReference type="AlphaFoldDB" id="A0ABD6CAG8"/>
<dbReference type="PANTHER" id="PTHR42838:SF2">
    <property type="entry name" value="NITROUS-OXIDE REDUCTASE"/>
    <property type="match status" value="1"/>
</dbReference>
<evidence type="ECO:0000313" key="6">
    <source>
        <dbReference type="Proteomes" id="UP001597119"/>
    </source>
</evidence>
<dbReference type="InterPro" id="IPR051403">
    <property type="entry name" value="NosZ/Cyto_c_oxidase_sub2"/>
</dbReference>
<keyword evidence="6" id="KW-1185">Reference proteome</keyword>
<dbReference type="InterPro" id="IPR001505">
    <property type="entry name" value="Copper_CuA"/>
</dbReference>
<evidence type="ECO:0000256" key="3">
    <source>
        <dbReference type="ARBA" id="ARBA00023008"/>
    </source>
</evidence>
<comment type="caution">
    <text evidence="5">The sequence shown here is derived from an EMBL/GenBank/DDBJ whole genome shotgun (WGS) entry which is preliminary data.</text>
</comment>
<organism evidence="5 6">
    <name type="scientific">Halorientalis brevis</name>
    <dbReference type="NCBI Taxonomy" id="1126241"/>
    <lineage>
        <taxon>Archaea</taxon>
        <taxon>Methanobacteriati</taxon>
        <taxon>Methanobacteriota</taxon>
        <taxon>Stenosarchaea group</taxon>
        <taxon>Halobacteria</taxon>
        <taxon>Halobacteriales</taxon>
        <taxon>Haloarculaceae</taxon>
        <taxon>Halorientalis</taxon>
    </lineage>
</organism>